<organism evidence="5 6">
    <name type="scientific">Lacibacter cauensis</name>
    <dbReference type="NCBI Taxonomy" id="510947"/>
    <lineage>
        <taxon>Bacteria</taxon>
        <taxon>Pseudomonadati</taxon>
        <taxon>Bacteroidota</taxon>
        <taxon>Chitinophagia</taxon>
        <taxon>Chitinophagales</taxon>
        <taxon>Chitinophagaceae</taxon>
        <taxon>Lacibacter</taxon>
    </lineage>
</organism>
<keyword evidence="2" id="KW-0238">DNA-binding</keyword>
<dbReference type="GO" id="GO:0003700">
    <property type="term" value="F:DNA-binding transcription factor activity"/>
    <property type="evidence" value="ECO:0007669"/>
    <property type="project" value="InterPro"/>
</dbReference>
<keyword evidence="6" id="KW-1185">Reference proteome</keyword>
<gene>
    <name evidence="5" type="ORF">IQ13_2690</name>
</gene>
<dbReference type="Proteomes" id="UP000316167">
    <property type="component" value="Unassembled WGS sequence"/>
</dbReference>
<dbReference type="SUPFAM" id="SSF46689">
    <property type="entry name" value="Homeodomain-like"/>
    <property type="match status" value="1"/>
</dbReference>
<dbReference type="RefSeq" id="WP_242009541.1">
    <property type="nucleotide sequence ID" value="NZ_VLLE01000004.1"/>
</dbReference>
<dbReference type="InterPro" id="IPR018060">
    <property type="entry name" value="HTH_AraC"/>
</dbReference>
<sequence length="315" mass="36611">MCAVKQTETVSLWAMRKLETIEEFYKRKFNWVPDNLKNEIGHFNVFRLDPYVGSAAKPVPYSRRDFYKITITLGSGKVFYADKGYEVKQQALTFSSPQIPYKWERLDAITGGVFCIFDQHFFHQFGNLNQYAVYQPGGNRVFELSDEQLAKASAIFQRMFEEMSSDYLHKYDVLRTLVLELIHFALKMQPNHDISQQQPQNASQRIATLFAELLERQFPVDEQHTQLTLRSAADFAQQLNVHVNHLNRAVKAITDKTTSQIIAERVLQEAKILLKHSPWNVSEIAQALGFTETTHFNNFFKKHVQLSPLQFRNVQ</sequence>
<comment type="caution">
    <text evidence="5">The sequence shown here is derived from an EMBL/GenBank/DDBJ whole genome shotgun (WGS) entry which is preliminary data.</text>
</comment>
<dbReference type="InterPro" id="IPR009057">
    <property type="entry name" value="Homeodomain-like_sf"/>
</dbReference>
<protein>
    <submittedName>
        <fullName evidence="5">Helix-turn-helix protein</fullName>
    </submittedName>
</protein>
<dbReference type="PROSITE" id="PS01124">
    <property type="entry name" value="HTH_ARAC_FAMILY_2"/>
    <property type="match status" value="1"/>
</dbReference>
<name>A0A562SK80_9BACT</name>
<dbReference type="EMBL" id="VLLE01000004">
    <property type="protein sequence ID" value="TWI81671.1"/>
    <property type="molecule type" value="Genomic_DNA"/>
</dbReference>
<evidence type="ECO:0000313" key="6">
    <source>
        <dbReference type="Proteomes" id="UP000316167"/>
    </source>
</evidence>
<dbReference type="PANTHER" id="PTHR43280">
    <property type="entry name" value="ARAC-FAMILY TRANSCRIPTIONAL REGULATOR"/>
    <property type="match status" value="1"/>
</dbReference>
<feature type="domain" description="HTH araC/xylS-type" evidence="4">
    <location>
        <begin position="204"/>
        <end position="314"/>
    </location>
</feature>
<evidence type="ECO:0000256" key="2">
    <source>
        <dbReference type="ARBA" id="ARBA00023125"/>
    </source>
</evidence>
<proteinExistence type="predicted"/>
<dbReference type="AlphaFoldDB" id="A0A562SK80"/>
<evidence type="ECO:0000256" key="1">
    <source>
        <dbReference type="ARBA" id="ARBA00023015"/>
    </source>
</evidence>
<dbReference type="PRINTS" id="PR00032">
    <property type="entry name" value="HTHARAC"/>
</dbReference>
<evidence type="ECO:0000256" key="3">
    <source>
        <dbReference type="ARBA" id="ARBA00023163"/>
    </source>
</evidence>
<accession>A0A562SK80</accession>
<dbReference type="InterPro" id="IPR020449">
    <property type="entry name" value="Tscrpt_reg_AraC-type_HTH"/>
</dbReference>
<evidence type="ECO:0000259" key="4">
    <source>
        <dbReference type="PROSITE" id="PS01124"/>
    </source>
</evidence>
<dbReference type="Pfam" id="PF12833">
    <property type="entry name" value="HTH_18"/>
    <property type="match status" value="1"/>
</dbReference>
<dbReference type="GO" id="GO:0043565">
    <property type="term" value="F:sequence-specific DNA binding"/>
    <property type="evidence" value="ECO:0007669"/>
    <property type="project" value="InterPro"/>
</dbReference>
<dbReference type="Gene3D" id="1.10.10.60">
    <property type="entry name" value="Homeodomain-like"/>
    <property type="match status" value="1"/>
</dbReference>
<keyword evidence="3" id="KW-0804">Transcription</keyword>
<keyword evidence="1" id="KW-0805">Transcription regulation</keyword>
<dbReference type="PANTHER" id="PTHR43280:SF32">
    <property type="entry name" value="TRANSCRIPTIONAL REGULATORY PROTEIN"/>
    <property type="match status" value="1"/>
</dbReference>
<evidence type="ECO:0000313" key="5">
    <source>
        <dbReference type="EMBL" id="TWI81671.1"/>
    </source>
</evidence>
<reference evidence="5 6" key="1">
    <citation type="journal article" date="2015" name="Stand. Genomic Sci.">
        <title>Genomic Encyclopedia of Bacterial and Archaeal Type Strains, Phase III: the genomes of soil and plant-associated and newly described type strains.</title>
        <authorList>
            <person name="Whitman W.B."/>
            <person name="Woyke T."/>
            <person name="Klenk H.P."/>
            <person name="Zhou Y."/>
            <person name="Lilburn T.G."/>
            <person name="Beck B.J."/>
            <person name="De Vos P."/>
            <person name="Vandamme P."/>
            <person name="Eisen J.A."/>
            <person name="Garrity G."/>
            <person name="Hugenholtz P."/>
            <person name="Kyrpides N.C."/>
        </authorList>
    </citation>
    <scope>NUCLEOTIDE SEQUENCE [LARGE SCALE GENOMIC DNA]</scope>
    <source>
        <strain evidence="5 6">CGMCC 1.7271</strain>
    </source>
</reference>
<dbReference type="SMART" id="SM00342">
    <property type="entry name" value="HTH_ARAC"/>
    <property type="match status" value="1"/>
</dbReference>